<organism evidence="1 2">
    <name type="scientific">Sphingobium vermicomposti</name>
    <dbReference type="NCBI Taxonomy" id="529005"/>
    <lineage>
        <taxon>Bacteria</taxon>
        <taxon>Pseudomonadati</taxon>
        <taxon>Pseudomonadota</taxon>
        <taxon>Alphaproteobacteria</taxon>
        <taxon>Sphingomonadales</taxon>
        <taxon>Sphingomonadaceae</taxon>
        <taxon>Sphingobium</taxon>
    </lineage>
</organism>
<comment type="caution">
    <text evidence="1">The sequence shown here is derived from an EMBL/GenBank/DDBJ whole genome shotgun (WGS) entry which is preliminary data.</text>
</comment>
<keyword evidence="2" id="KW-1185">Reference proteome</keyword>
<dbReference type="SUPFAM" id="SSF54593">
    <property type="entry name" value="Glyoxalase/Bleomycin resistance protein/Dihydroxybiphenyl dioxygenase"/>
    <property type="match status" value="1"/>
</dbReference>
<dbReference type="Proteomes" id="UP000576821">
    <property type="component" value="Unassembled WGS sequence"/>
</dbReference>
<sequence length="198" mass="21890">MGRVVGGGLLMTADDLPVNADRLELLQNCWVVPDLDEAMQRWLSMGIGPFFRRDADYPDALYRGRPEPLAFKAALAQAGPVQIELIQQTSAGPSAYRDVVSEGQSGFHHMCRMVHDVGEEIARLRARGIEMASEFRSVGGAQVAYADTRREMGCMLELVPTEPVLVNLFRDVAQAARYWDGSDPVRMLELNGDTPPQN</sequence>
<protein>
    <recommendedName>
        <fullName evidence="3">VOC domain-containing protein</fullName>
    </recommendedName>
</protein>
<proteinExistence type="predicted"/>
<evidence type="ECO:0000313" key="2">
    <source>
        <dbReference type="Proteomes" id="UP000576821"/>
    </source>
</evidence>
<dbReference type="Gene3D" id="3.10.180.10">
    <property type="entry name" value="2,3-Dihydroxybiphenyl 1,2-Dioxygenase, domain 1"/>
    <property type="match status" value="1"/>
</dbReference>
<evidence type="ECO:0008006" key="3">
    <source>
        <dbReference type="Google" id="ProtNLM"/>
    </source>
</evidence>
<name>A0A846MB05_9SPHN</name>
<accession>A0A846MB05</accession>
<dbReference type="EMBL" id="JAASQR010000004">
    <property type="protein sequence ID" value="NIJ17820.1"/>
    <property type="molecule type" value="Genomic_DNA"/>
</dbReference>
<dbReference type="Pfam" id="PF13669">
    <property type="entry name" value="Glyoxalase_4"/>
    <property type="match status" value="1"/>
</dbReference>
<dbReference type="InterPro" id="IPR029068">
    <property type="entry name" value="Glyas_Bleomycin-R_OHBP_Dase"/>
</dbReference>
<reference evidence="1 2" key="1">
    <citation type="submission" date="2020-03" db="EMBL/GenBank/DDBJ databases">
        <title>Genomic Encyclopedia of Type Strains, Phase IV (KMG-IV): sequencing the most valuable type-strain genomes for metagenomic binning, comparative biology and taxonomic classification.</title>
        <authorList>
            <person name="Goeker M."/>
        </authorList>
    </citation>
    <scope>NUCLEOTIDE SEQUENCE [LARGE SCALE GENOMIC DNA]</scope>
    <source>
        <strain evidence="1 2">DSM 21299</strain>
    </source>
</reference>
<dbReference type="AlphaFoldDB" id="A0A846MB05"/>
<evidence type="ECO:0000313" key="1">
    <source>
        <dbReference type="EMBL" id="NIJ17820.1"/>
    </source>
</evidence>
<gene>
    <name evidence="1" type="ORF">FHS54_002820</name>
</gene>